<keyword evidence="3" id="KW-1185">Reference proteome</keyword>
<sequence>MISYATPDLTQHPPRSPRVQLGGYIVLPRIIDKARAHAAGKTGEFKYNNPLDKRLFTFAGIDADAFLAAAKSGLSDTEMLAWFNQNSANKRTDFEIATWSNWLLNLPPGDAVRHQMAADLIKEKAPGREDIRTLFDRLDLDDYLTFGGRP</sequence>
<dbReference type="OrthoDB" id="9789697at2"/>
<evidence type="ECO:0000313" key="2">
    <source>
        <dbReference type="EMBL" id="ATC62747.1"/>
    </source>
</evidence>
<feature type="domain" description="DUF5069" evidence="1">
    <location>
        <begin position="11"/>
        <end position="143"/>
    </location>
</feature>
<dbReference type="AlphaFoldDB" id="A0A290Q372"/>
<organism evidence="2 3">
    <name type="scientific">Nibricoccus aquaticus</name>
    <dbReference type="NCBI Taxonomy" id="2576891"/>
    <lineage>
        <taxon>Bacteria</taxon>
        <taxon>Pseudomonadati</taxon>
        <taxon>Verrucomicrobiota</taxon>
        <taxon>Opitutia</taxon>
        <taxon>Opitutales</taxon>
        <taxon>Opitutaceae</taxon>
        <taxon>Nibricoccus</taxon>
    </lineage>
</organism>
<dbReference type="KEGG" id="vbh:CMV30_01505"/>
<gene>
    <name evidence="2" type="ORF">CMV30_01505</name>
</gene>
<dbReference type="RefSeq" id="WP_096054382.1">
    <property type="nucleotide sequence ID" value="NZ_CP023344.1"/>
</dbReference>
<dbReference type="Proteomes" id="UP000217265">
    <property type="component" value="Chromosome"/>
</dbReference>
<name>A0A290Q372_9BACT</name>
<evidence type="ECO:0000313" key="3">
    <source>
        <dbReference type="Proteomes" id="UP000217265"/>
    </source>
</evidence>
<protein>
    <submittedName>
        <fullName evidence="2">DUF5069 domain-containing protein</fullName>
    </submittedName>
</protein>
<reference evidence="2 3" key="1">
    <citation type="submission" date="2017-09" db="EMBL/GenBank/DDBJ databases">
        <title>Complete genome sequence of Verrucomicrobial strain HZ-65, isolated from freshwater.</title>
        <authorList>
            <person name="Choi A."/>
        </authorList>
    </citation>
    <scope>NUCLEOTIDE SEQUENCE [LARGE SCALE GENOMIC DNA]</scope>
    <source>
        <strain evidence="2 3">HZ-65</strain>
    </source>
</reference>
<accession>A0A290Q372</accession>
<evidence type="ECO:0000259" key="1">
    <source>
        <dbReference type="Pfam" id="PF16798"/>
    </source>
</evidence>
<proteinExistence type="predicted"/>
<dbReference type="EMBL" id="CP023344">
    <property type="protein sequence ID" value="ATC62747.1"/>
    <property type="molecule type" value="Genomic_DNA"/>
</dbReference>
<dbReference type="InterPro" id="IPR031849">
    <property type="entry name" value="DUF5069"/>
</dbReference>
<dbReference type="Pfam" id="PF16798">
    <property type="entry name" value="DUF5069"/>
    <property type="match status" value="1"/>
</dbReference>